<evidence type="ECO:0000256" key="7">
    <source>
        <dbReference type="ARBA" id="ARBA00023159"/>
    </source>
</evidence>
<keyword evidence="4" id="KW-0863">Zinc-finger</keyword>
<dbReference type="GO" id="GO:0000126">
    <property type="term" value="C:transcription factor TFIIIB complex"/>
    <property type="evidence" value="ECO:0007669"/>
    <property type="project" value="TreeGrafter"/>
</dbReference>
<dbReference type="Pfam" id="PF08271">
    <property type="entry name" value="Zn_Ribbon_TF"/>
    <property type="match status" value="1"/>
</dbReference>
<evidence type="ECO:0000256" key="3">
    <source>
        <dbReference type="ARBA" id="ARBA00022723"/>
    </source>
</evidence>
<feature type="domain" description="Cyclin-like" evidence="13">
    <location>
        <begin position="120"/>
        <end position="201"/>
    </location>
</feature>
<dbReference type="PANTHER" id="PTHR11618">
    <property type="entry name" value="TRANSCRIPTION INITIATION FACTOR IIB-RELATED"/>
    <property type="match status" value="1"/>
</dbReference>
<dbReference type="Gene3D" id="1.20.5.650">
    <property type="entry name" value="Single helix bin"/>
    <property type="match status" value="1"/>
</dbReference>
<comment type="similarity">
    <text evidence="2">Belongs to the TFIIB family.</text>
</comment>
<evidence type="ECO:0000256" key="11">
    <source>
        <dbReference type="SAM" id="MobiDB-lite"/>
    </source>
</evidence>
<evidence type="ECO:0000259" key="13">
    <source>
        <dbReference type="SMART" id="SM00385"/>
    </source>
</evidence>
<dbReference type="GO" id="GO:0097550">
    <property type="term" value="C:transcription preinitiation complex"/>
    <property type="evidence" value="ECO:0007669"/>
    <property type="project" value="TreeGrafter"/>
</dbReference>
<evidence type="ECO:0000256" key="10">
    <source>
        <dbReference type="ARBA" id="ARBA00031009"/>
    </source>
</evidence>
<dbReference type="GO" id="GO:0000995">
    <property type="term" value="F:RNA polymerase III general transcription initiation factor activity"/>
    <property type="evidence" value="ECO:0007669"/>
    <property type="project" value="TreeGrafter"/>
</dbReference>
<dbReference type="CDD" id="cd20553">
    <property type="entry name" value="CYCLIN_TFIIIB90_rpt1"/>
    <property type="match status" value="1"/>
</dbReference>
<dbReference type="InterPro" id="IPR036915">
    <property type="entry name" value="Cyclin-like_sf"/>
</dbReference>
<feature type="domain" description="Cyclin-like" evidence="13">
    <location>
        <begin position="214"/>
        <end position="298"/>
    </location>
</feature>
<dbReference type="InterPro" id="IPR013137">
    <property type="entry name" value="Znf_TFIIB"/>
</dbReference>
<dbReference type="PANTHER" id="PTHR11618:SF4">
    <property type="entry name" value="TRANSCRIPTION FACTOR IIIB 90 KDA SUBUNIT"/>
    <property type="match status" value="1"/>
</dbReference>
<evidence type="ECO:0000256" key="12">
    <source>
        <dbReference type="SAM" id="SignalP"/>
    </source>
</evidence>
<dbReference type="AlphaFoldDB" id="A0A0F7SEB0"/>
<dbReference type="SUPFAM" id="SSF57783">
    <property type="entry name" value="Zinc beta-ribbon"/>
    <property type="match status" value="1"/>
</dbReference>
<dbReference type="InterPro" id="IPR011665">
    <property type="entry name" value="BRF1_TBP-bd_dom"/>
</dbReference>
<dbReference type="Pfam" id="PF00382">
    <property type="entry name" value="TFIIB"/>
    <property type="match status" value="2"/>
</dbReference>
<dbReference type="InterPro" id="IPR013150">
    <property type="entry name" value="TFIIB_cyclin"/>
</dbReference>
<dbReference type="Gene3D" id="1.10.472.10">
    <property type="entry name" value="Cyclin-like"/>
    <property type="match status" value="2"/>
</dbReference>
<dbReference type="SUPFAM" id="SSF47954">
    <property type="entry name" value="Cyclin-like"/>
    <property type="match status" value="2"/>
</dbReference>
<dbReference type="SMART" id="SM00385">
    <property type="entry name" value="CYCLIN"/>
    <property type="match status" value="2"/>
</dbReference>
<feature type="compositionally biased region" description="Polar residues" evidence="11">
    <location>
        <begin position="393"/>
        <end position="417"/>
    </location>
</feature>
<dbReference type="GO" id="GO:0008270">
    <property type="term" value="F:zinc ion binding"/>
    <property type="evidence" value="ECO:0007669"/>
    <property type="project" value="UniProtKB-KW"/>
</dbReference>
<evidence type="ECO:0000256" key="9">
    <source>
        <dbReference type="ARBA" id="ARBA00023242"/>
    </source>
</evidence>
<dbReference type="CDD" id="cd20554">
    <property type="entry name" value="CYCLIN_TFIIIB90_rpt2"/>
    <property type="match status" value="1"/>
</dbReference>
<keyword evidence="9" id="KW-0539">Nucleus</keyword>
<evidence type="ECO:0000313" key="14">
    <source>
        <dbReference type="EMBL" id="CDZ96516.1"/>
    </source>
</evidence>
<evidence type="ECO:0000256" key="8">
    <source>
        <dbReference type="ARBA" id="ARBA00023163"/>
    </source>
</evidence>
<sequence length="734" mass="80322">MRHATFTIRTAWYCSSLSLLSSQPSSALATDMPKCAACLSTVVEIDQAQGQTYCAGCGIVLEENTIVSEVTFGESSSGAAVLQGSYVGADAVRARVQGPGGQRGGGSQESRENTLYNGRIRIKQVAQGLKLSERISDAAIRWFNLAVSTNFTKGRKTGHVVACCLYVTCRMQKTHHMLIDFSDLLQVNVFNLGAVYLRLVKALNLHLPVMDPSLYISRFASLLEFGDETQKVATDAVRLVQRFKRDWMDTGRRPAGICGACLLLAARMNNFRRSVEEIVQVVKIADTTLRKRLEEFQGTASSELTIEAFRTTWLEEGADPPAYTKGLKKKKAHLLSADGETEDGSEFGDSDDKRLIRETSLMPPPLTTNGAGHSSNGSGKGKGVAEGERGGRSSVTPVPSSFSRQSSETPSATSQFLPSLSNYPSPSPAPSFTHLESLPLDSNKTDDPWTPGGEDIPSTPGSSIGGFDKTDETFDPIIAHEVTSYLDSNQGIQLTTELNESERKAAERRAAESGELDLDGLDDDELDQFILTDEEATIKTRLWVEFNKDYLEKLALKESKVLTDAAGSTVRKPRKKKIPGSERGATAADSAKNLVQRKFSRKINYKAFDALFDNEDLPQRMSERQLRESEQPMEIEAVLGVNDGGKVYEVDKTDQPGDIVFESVFEEVDDPKQNGPKRIRPDVSDDESDGGDDHARVKRKTQLASDGAGGGEEDEFRSFNMYGHGDEEDGFEEV</sequence>
<dbReference type="FunFam" id="1.10.472.10:FF:000002">
    <property type="entry name" value="Transcription factor IIIB 90 kDa subunit"/>
    <property type="match status" value="1"/>
</dbReference>
<comment type="subcellular location">
    <subcellularLocation>
        <location evidence="1">Nucleus</location>
    </subcellularLocation>
</comment>
<dbReference type="InterPro" id="IPR013763">
    <property type="entry name" value="Cyclin-like_dom"/>
</dbReference>
<dbReference type="EMBL" id="LN483144">
    <property type="protein sequence ID" value="CDZ96516.1"/>
    <property type="molecule type" value="Genomic_DNA"/>
</dbReference>
<feature type="signal peptide" evidence="12">
    <location>
        <begin position="1"/>
        <end position="29"/>
    </location>
</feature>
<accession>A0A0F7SEB0</accession>
<feature type="region of interest" description="Disordered" evidence="11">
    <location>
        <begin position="666"/>
        <end position="734"/>
    </location>
</feature>
<dbReference type="GO" id="GO:0001006">
    <property type="term" value="F:RNA polymerase III type 3 promoter sequence-specific DNA binding"/>
    <property type="evidence" value="ECO:0007669"/>
    <property type="project" value="TreeGrafter"/>
</dbReference>
<dbReference type="Gene3D" id="2.20.25.10">
    <property type="match status" value="1"/>
</dbReference>
<evidence type="ECO:0000256" key="6">
    <source>
        <dbReference type="ARBA" id="ARBA00023015"/>
    </source>
</evidence>
<dbReference type="GO" id="GO:0006384">
    <property type="term" value="P:transcription initiation at RNA polymerase III promoter"/>
    <property type="evidence" value="ECO:0007669"/>
    <property type="project" value="UniProtKB-ARBA"/>
</dbReference>
<feature type="chain" id="PRO_5002521832" description="B-related factor 1" evidence="12">
    <location>
        <begin position="30"/>
        <end position="734"/>
    </location>
</feature>
<dbReference type="GO" id="GO:0005634">
    <property type="term" value="C:nucleus"/>
    <property type="evidence" value="ECO:0007669"/>
    <property type="project" value="UniProtKB-SubCell"/>
</dbReference>
<organism evidence="14">
    <name type="scientific">Phaffia rhodozyma</name>
    <name type="common">Yeast</name>
    <name type="synonym">Xanthophyllomyces dendrorhous</name>
    <dbReference type="NCBI Taxonomy" id="264483"/>
    <lineage>
        <taxon>Eukaryota</taxon>
        <taxon>Fungi</taxon>
        <taxon>Dikarya</taxon>
        <taxon>Basidiomycota</taxon>
        <taxon>Agaricomycotina</taxon>
        <taxon>Tremellomycetes</taxon>
        <taxon>Cystofilobasidiales</taxon>
        <taxon>Mrakiaceae</taxon>
        <taxon>Phaffia</taxon>
    </lineage>
</organism>
<dbReference type="InterPro" id="IPR000812">
    <property type="entry name" value="TFIIB"/>
</dbReference>
<dbReference type="Pfam" id="PF07741">
    <property type="entry name" value="BRF1"/>
    <property type="match status" value="1"/>
</dbReference>
<feature type="region of interest" description="Disordered" evidence="11">
    <location>
        <begin position="361"/>
        <end position="471"/>
    </location>
</feature>
<keyword evidence="3" id="KW-0479">Metal-binding</keyword>
<dbReference type="GO" id="GO:0017025">
    <property type="term" value="F:TBP-class protein binding"/>
    <property type="evidence" value="ECO:0007669"/>
    <property type="project" value="InterPro"/>
</dbReference>
<dbReference type="GO" id="GO:0070897">
    <property type="term" value="P:transcription preinitiation complex assembly"/>
    <property type="evidence" value="ECO:0007669"/>
    <property type="project" value="InterPro"/>
</dbReference>
<dbReference type="PRINTS" id="PR00685">
    <property type="entry name" value="TIFACTORIIB"/>
</dbReference>
<evidence type="ECO:0000256" key="4">
    <source>
        <dbReference type="ARBA" id="ARBA00022771"/>
    </source>
</evidence>
<evidence type="ECO:0000256" key="2">
    <source>
        <dbReference type="ARBA" id="ARBA00010857"/>
    </source>
</evidence>
<protein>
    <recommendedName>
        <fullName evidence="10">B-related factor 1</fullName>
    </recommendedName>
</protein>
<reference evidence="14" key="1">
    <citation type="submission" date="2014-08" db="EMBL/GenBank/DDBJ databases">
        <authorList>
            <person name="Sharma Rahul"/>
            <person name="Thines Marco"/>
        </authorList>
    </citation>
    <scope>NUCLEOTIDE SEQUENCE</scope>
</reference>
<dbReference type="FunFam" id="1.10.472.10:FF:000007">
    <property type="entry name" value="Transcription factor IIIB 90 kDa subunit"/>
    <property type="match status" value="1"/>
</dbReference>
<keyword evidence="5" id="KW-0862">Zinc</keyword>
<keyword evidence="6" id="KW-0805">Transcription regulation</keyword>
<proteinExistence type="inferred from homology"/>
<keyword evidence="7" id="KW-0010">Activator</keyword>
<name>A0A0F7SEB0_PHARH</name>
<evidence type="ECO:0000256" key="1">
    <source>
        <dbReference type="ARBA" id="ARBA00004123"/>
    </source>
</evidence>
<keyword evidence="12" id="KW-0732">Signal</keyword>
<evidence type="ECO:0000256" key="5">
    <source>
        <dbReference type="ARBA" id="ARBA00022833"/>
    </source>
</evidence>
<feature type="region of interest" description="Disordered" evidence="11">
    <location>
        <begin position="568"/>
        <end position="589"/>
    </location>
</feature>
<keyword evidence="8" id="KW-0804">Transcription</keyword>